<gene>
    <name evidence="3" type="ORF">Agub_g5949</name>
</gene>
<keyword evidence="1" id="KW-0378">Hydrolase</keyword>
<dbReference type="Pfam" id="PF00326">
    <property type="entry name" value="Peptidase_S9"/>
    <property type="match status" value="1"/>
</dbReference>
<dbReference type="GO" id="GO:0006508">
    <property type="term" value="P:proteolysis"/>
    <property type="evidence" value="ECO:0007669"/>
    <property type="project" value="InterPro"/>
</dbReference>
<dbReference type="InterPro" id="IPR001375">
    <property type="entry name" value="Peptidase_S9_cat"/>
</dbReference>
<dbReference type="PANTHER" id="PTHR42776:SF4">
    <property type="entry name" value="ACYLAMINO-ACID-RELEASING ENZYME"/>
    <property type="match status" value="1"/>
</dbReference>
<dbReference type="Gene3D" id="3.40.50.1820">
    <property type="entry name" value="alpha/beta hydrolase"/>
    <property type="match status" value="1"/>
</dbReference>
<dbReference type="EMBL" id="BMAR01000008">
    <property type="protein sequence ID" value="GFR44659.1"/>
    <property type="molecule type" value="Genomic_DNA"/>
</dbReference>
<dbReference type="GO" id="GO:0004252">
    <property type="term" value="F:serine-type endopeptidase activity"/>
    <property type="evidence" value="ECO:0007669"/>
    <property type="project" value="TreeGrafter"/>
</dbReference>
<proteinExistence type="predicted"/>
<feature type="non-terminal residue" evidence="3">
    <location>
        <position position="182"/>
    </location>
</feature>
<dbReference type="AlphaFoldDB" id="A0AAD3HKH0"/>
<evidence type="ECO:0000313" key="4">
    <source>
        <dbReference type="Proteomes" id="UP001054857"/>
    </source>
</evidence>
<reference evidence="3 4" key="1">
    <citation type="journal article" date="2021" name="Sci. Rep.">
        <title>Genome sequencing of the multicellular alga Astrephomene provides insights into convergent evolution of germ-soma differentiation.</title>
        <authorList>
            <person name="Yamashita S."/>
            <person name="Yamamoto K."/>
            <person name="Matsuzaki R."/>
            <person name="Suzuki S."/>
            <person name="Yamaguchi H."/>
            <person name="Hirooka S."/>
            <person name="Minakuchi Y."/>
            <person name="Miyagishima S."/>
            <person name="Kawachi M."/>
            <person name="Toyoda A."/>
            <person name="Nozaki H."/>
        </authorList>
    </citation>
    <scope>NUCLEOTIDE SEQUENCE [LARGE SCALE GENOMIC DNA]</scope>
    <source>
        <strain evidence="3 4">NIES-4017</strain>
    </source>
</reference>
<dbReference type="SUPFAM" id="SSF53474">
    <property type="entry name" value="alpha/beta-Hydrolases"/>
    <property type="match status" value="1"/>
</dbReference>
<evidence type="ECO:0000259" key="2">
    <source>
        <dbReference type="Pfam" id="PF00326"/>
    </source>
</evidence>
<feature type="domain" description="Peptidase S9 prolyl oligopeptidase catalytic" evidence="2">
    <location>
        <begin position="2"/>
        <end position="164"/>
    </location>
</feature>
<dbReference type="PANTHER" id="PTHR42776">
    <property type="entry name" value="SERINE PEPTIDASE S9 FAMILY MEMBER"/>
    <property type="match status" value="1"/>
</dbReference>
<protein>
    <recommendedName>
        <fullName evidence="2">Peptidase S9 prolyl oligopeptidase catalytic domain-containing protein</fullName>
    </recommendedName>
</protein>
<feature type="non-terminal residue" evidence="3">
    <location>
        <position position="1"/>
    </location>
</feature>
<name>A0AAD3HKH0_9CHLO</name>
<keyword evidence="4" id="KW-1185">Reference proteome</keyword>
<evidence type="ECO:0000313" key="3">
    <source>
        <dbReference type="EMBL" id="GFR44659.1"/>
    </source>
</evidence>
<organism evidence="3 4">
    <name type="scientific">Astrephomene gubernaculifera</name>
    <dbReference type="NCBI Taxonomy" id="47775"/>
    <lineage>
        <taxon>Eukaryota</taxon>
        <taxon>Viridiplantae</taxon>
        <taxon>Chlorophyta</taxon>
        <taxon>core chlorophytes</taxon>
        <taxon>Chlorophyceae</taxon>
        <taxon>CS clade</taxon>
        <taxon>Chlamydomonadales</taxon>
        <taxon>Astrephomenaceae</taxon>
        <taxon>Astrephomene</taxon>
    </lineage>
</organism>
<dbReference type="Proteomes" id="UP001054857">
    <property type="component" value="Unassembled WGS sequence"/>
</dbReference>
<evidence type="ECO:0000256" key="1">
    <source>
        <dbReference type="ARBA" id="ARBA00022801"/>
    </source>
</evidence>
<dbReference type="InterPro" id="IPR029058">
    <property type="entry name" value="AB_hydrolase_fold"/>
</dbReference>
<accession>A0AAD3HKH0</accession>
<comment type="caution">
    <text evidence="3">The sequence shown here is derived from an EMBL/GenBank/DDBJ whole genome shotgun (WGS) entry which is preliminary data.</text>
</comment>
<sequence length="182" mass="19229">GLVDPSRVSAVGGSHGGFLTAHLLGQHPDRFRCGVVRNPVTNLSLMVGLSDIPDWCFVEALGSEEGRRRASPLPSPADLAALFAASPAAHAHAVTAPLCMMLGARDRRVPPPDGLQFLAAVRSREEGQAGAPPTRLIVFPEDSHGLDKPQTEFENWINIAWWLKMYGGAEGGGSTAAGEEEG</sequence>